<evidence type="ECO:0000313" key="1">
    <source>
        <dbReference type="EMBL" id="KAI3736009.1"/>
    </source>
</evidence>
<name>A0ACB9CNZ6_ARCLA</name>
<comment type="caution">
    <text evidence="1">The sequence shown here is derived from an EMBL/GenBank/DDBJ whole genome shotgun (WGS) entry which is preliminary data.</text>
</comment>
<proteinExistence type="predicted"/>
<evidence type="ECO:0000313" key="2">
    <source>
        <dbReference type="Proteomes" id="UP001055879"/>
    </source>
</evidence>
<organism evidence="1 2">
    <name type="scientific">Arctium lappa</name>
    <name type="common">Greater burdock</name>
    <name type="synonym">Lappa major</name>
    <dbReference type="NCBI Taxonomy" id="4217"/>
    <lineage>
        <taxon>Eukaryota</taxon>
        <taxon>Viridiplantae</taxon>
        <taxon>Streptophyta</taxon>
        <taxon>Embryophyta</taxon>
        <taxon>Tracheophyta</taxon>
        <taxon>Spermatophyta</taxon>
        <taxon>Magnoliopsida</taxon>
        <taxon>eudicotyledons</taxon>
        <taxon>Gunneridae</taxon>
        <taxon>Pentapetalae</taxon>
        <taxon>asterids</taxon>
        <taxon>campanulids</taxon>
        <taxon>Asterales</taxon>
        <taxon>Asteraceae</taxon>
        <taxon>Carduoideae</taxon>
        <taxon>Cardueae</taxon>
        <taxon>Arctiinae</taxon>
        <taxon>Arctium</taxon>
    </lineage>
</organism>
<reference evidence="1 2" key="2">
    <citation type="journal article" date="2022" name="Mol. Ecol. Resour.">
        <title>The genomes of chicory, endive, great burdock and yacon provide insights into Asteraceae paleo-polyploidization history and plant inulin production.</title>
        <authorList>
            <person name="Fan W."/>
            <person name="Wang S."/>
            <person name="Wang H."/>
            <person name="Wang A."/>
            <person name="Jiang F."/>
            <person name="Liu H."/>
            <person name="Zhao H."/>
            <person name="Xu D."/>
            <person name="Zhang Y."/>
        </authorList>
    </citation>
    <scope>NUCLEOTIDE SEQUENCE [LARGE SCALE GENOMIC DNA]</scope>
    <source>
        <strain evidence="2">cv. Niubang</strain>
    </source>
</reference>
<dbReference type="EMBL" id="CM042050">
    <property type="protein sequence ID" value="KAI3736009.1"/>
    <property type="molecule type" value="Genomic_DNA"/>
</dbReference>
<accession>A0ACB9CNZ6</accession>
<protein>
    <submittedName>
        <fullName evidence="1">Uncharacterized protein</fullName>
    </submittedName>
</protein>
<dbReference type="Proteomes" id="UP001055879">
    <property type="component" value="Linkage Group LG04"/>
</dbReference>
<keyword evidence="2" id="KW-1185">Reference proteome</keyword>
<sequence>MGDPVERPRVSVEWETRSKDQGVSVEECVADAGCRYFVEKGPPESIRKRMMIGDEFVAPRESSVGKGVCRLDQMGLSYRLGRESIVTVMTSCGLSRLLEVDGAGGCGTVENPDRLVGSEKSGINYNSSSETFSIVPTPTMGYGEEKLLWSEVKRFLKPLYVAKSVSCCVHDGSRVEVHQCQLLLWKSETICGKCRSAENEVVVTDSFEEFCDEAKSYSEKCLERRAIVSVLALREKGIPRVEIKGESKKKDLLRWTYVVLRGIACKGKLHDEETRGDEMLMRSTVVDNGWEIVQVTTNKVNQIPERLKMAQDRQKMYVNKRRKSIKFQIGDMVMLKVSSWKGVIRFGKKGKLRPRYVGPFPITKRVGEVAYKLDLPADLRGVHPVFQVSNLKKCLAESDVVILLEDVHIDERRSFVEEPVAILDRKEKKLRNKEISLVKELLKAVDEREKRRSSVFFNPQGGFRVLGFLRSTVSVEWETRSKDQGYRSNGRPGRKTKGIGRMGDRSKDQGVSVEECVADAGRKGVFLCRALNWDRWAEAHVESYMSLAQ</sequence>
<reference evidence="2" key="1">
    <citation type="journal article" date="2022" name="Mol. Ecol. Resour.">
        <title>The genomes of chicory, endive, great burdock and yacon provide insights into Asteraceae palaeo-polyploidization history and plant inulin production.</title>
        <authorList>
            <person name="Fan W."/>
            <person name="Wang S."/>
            <person name="Wang H."/>
            <person name="Wang A."/>
            <person name="Jiang F."/>
            <person name="Liu H."/>
            <person name="Zhao H."/>
            <person name="Xu D."/>
            <person name="Zhang Y."/>
        </authorList>
    </citation>
    <scope>NUCLEOTIDE SEQUENCE [LARGE SCALE GENOMIC DNA]</scope>
    <source>
        <strain evidence="2">cv. Niubang</strain>
    </source>
</reference>
<gene>
    <name evidence="1" type="ORF">L6452_15540</name>
</gene>